<dbReference type="eggNOG" id="COG3547">
    <property type="taxonomic scope" value="Bacteria"/>
</dbReference>
<dbReference type="OrthoDB" id="9795150at2"/>
<feature type="domain" description="Transposase IS110-like N-terminal" evidence="2">
    <location>
        <begin position="6"/>
        <end position="87"/>
    </location>
</feature>
<proteinExistence type="predicted"/>
<dbReference type="PANTHER" id="PTHR33055:SF3">
    <property type="entry name" value="PUTATIVE TRANSPOSASE FOR IS117-RELATED"/>
    <property type="match status" value="1"/>
</dbReference>
<reference evidence="3 4" key="1">
    <citation type="journal article" date="2012" name="J. Bacteriol.">
        <title>Complete Genome Sequence of the BTEX-Degrading Bacterium Pseudoxanthomonas spadix BD-a59.</title>
        <authorList>
            <person name="Lee S.H."/>
            <person name="Jin H.M."/>
            <person name="Lee H.J."/>
            <person name="Kim J.M."/>
            <person name="Jeon C.O."/>
        </authorList>
    </citation>
    <scope>NUCLEOTIDE SEQUENCE [LARGE SCALE GENOMIC DNA]</scope>
    <source>
        <strain evidence="3 4">BD-a59</strain>
    </source>
</reference>
<evidence type="ECO:0000259" key="2">
    <source>
        <dbReference type="Pfam" id="PF01548"/>
    </source>
</evidence>
<gene>
    <name evidence="3" type="ordered locus">DSC_05950</name>
</gene>
<organism evidence="3 4">
    <name type="scientific">Pseudoxanthomonas spadix (strain BD-a59)</name>
    <dbReference type="NCBI Taxonomy" id="1045855"/>
    <lineage>
        <taxon>Bacteria</taxon>
        <taxon>Pseudomonadati</taxon>
        <taxon>Pseudomonadota</taxon>
        <taxon>Gammaproteobacteria</taxon>
        <taxon>Lysobacterales</taxon>
        <taxon>Lysobacteraceae</taxon>
        <taxon>Pseudoxanthomonas</taxon>
    </lineage>
</organism>
<evidence type="ECO:0000313" key="3">
    <source>
        <dbReference type="EMBL" id="AER55841.1"/>
    </source>
</evidence>
<dbReference type="InterPro" id="IPR002525">
    <property type="entry name" value="Transp_IS110-like_N"/>
</dbReference>
<dbReference type="HOGENOM" id="CLU_2234291_0_0_6"/>
<dbReference type="GO" id="GO:0004803">
    <property type="term" value="F:transposase activity"/>
    <property type="evidence" value="ECO:0007669"/>
    <property type="project" value="InterPro"/>
</dbReference>
<dbReference type="EMBL" id="CP003093">
    <property type="protein sequence ID" value="AER55841.1"/>
    <property type="molecule type" value="Genomic_DNA"/>
</dbReference>
<feature type="region of interest" description="Disordered" evidence="1">
    <location>
        <begin position="77"/>
        <end position="105"/>
    </location>
</feature>
<keyword evidence="4" id="KW-1185">Reference proteome</keyword>
<dbReference type="GO" id="GO:0006313">
    <property type="term" value="P:DNA transposition"/>
    <property type="evidence" value="ECO:0007669"/>
    <property type="project" value="InterPro"/>
</dbReference>
<dbReference type="RefSeq" id="WP_014160018.1">
    <property type="nucleotide sequence ID" value="NC_016147.2"/>
</dbReference>
<dbReference type="KEGG" id="psd:DSC_05950"/>
<dbReference type="Proteomes" id="UP000005870">
    <property type="component" value="Chromosome"/>
</dbReference>
<sequence>MSLTLVGIDVAKATLAVCVLPHQLHLTLPNTSAGHAQLLAPLKGHSVDNLLLEATGGYERALMRVLSKAGLPVTRINPRQVRQGRHHRLHAGAAHPPQRHGQRPN</sequence>
<dbReference type="PANTHER" id="PTHR33055">
    <property type="entry name" value="TRANSPOSASE FOR INSERTION SEQUENCE ELEMENT IS1111A"/>
    <property type="match status" value="1"/>
</dbReference>
<dbReference type="GO" id="GO:0003677">
    <property type="term" value="F:DNA binding"/>
    <property type="evidence" value="ECO:0007669"/>
    <property type="project" value="InterPro"/>
</dbReference>
<dbReference type="InterPro" id="IPR047650">
    <property type="entry name" value="Transpos_IS110"/>
</dbReference>
<protein>
    <submittedName>
        <fullName evidence="3">Transposase</fullName>
    </submittedName>
</protein>
<accession>G7UR30</accession>
<name>G7UR30_PSEUP</name>
<dbReference type="AlphaFoldDB" id="G7UR30"/>
<dbReference type="Pfam" id="PF01548">
    <property type="entry name" value="DEDD_Tnp_IS110"/>
    <property type="match status" value="1"/>
</dbReference>
<evidence type="ECO:0000313" key="4">
    <source>
        <dbReference type="Proteomes" id="UP000005870"/>
    </source>
</evidence>
<evidence type="ECO:0000256" key="1">
    <source>
        <dbReference type="SAM" id="MobiDB-lite"/>
    </source>
</evidence>